<keyword evidence="3" id="KW-0812">Transmembrane</keyword>
<dbReference type="PANTHER" id="PTHR37813">
    <property type="entry name" value="FELS-2 PROPHAGE PROTEIN"/>
    <property type="match status" value="1"/>
</dbReference>
<keyword evidence="2" id="KW-1188">Viral release from host cell</keyword>
<evidence type="ECO:0000259" key="4">
    <source>
        <dbReference type="Pfam" id="PF10145"/>
    </source>
</evidence>
<evidence type="ECO:0000256" key="1">
    <source>
        <dbReference type="ARBA" id="ARBA00022465"/>
    </source>
</evidence>
<dbReference type="GO" id="GO:0098003">
    <property type="term" value="P:viral tail assembly"/>
    <property type="evidence" value="ECO:0007669"/>
    <property type="project" value="UniProtKB-KW"/>
</dbReference>
<proteinExistence type="predicted"/>
<keyword evidence="3" id="KW-1133">Transmembrane helix</keyword>
<reference evidence="5" key="1">
    <citation type="journal article" date="2021" name="Proc. Natl. Acad. Sci. U.S.A.">
        <title>A Catalog of Tens of Thousands of Viruses from Human Metagenomes Reveals Hidden Associations with Chronic Diseases.</title>
        <authorList>
            <person name="Tisza M.J."/>
            <person name="Buck C.B."/>
        </authorList>
    </citation>
    <scope>NUCLEOTIDE SEQUENCE</scope>
    <source>
        <strain evidence="5">CtmxA102</strain>
    </source>
</reference>
<dbReference type="PANTHER" id="PTHR37813:SF1">
    <property type="entry name" value="FELS-2 PROPHAGE PROTEIN"/>
    <property type="match status" value="1"/>
</dbReference>
<organism evidence="5">
    <name type="scientific">Siphoviridae sp. ctmxA102</name>
    <dbReference type="NCBI Taxonomy" id="2825657"/>
    <lineage>
        <taxon>Viruses</taxon>
        <taxon>Duplodnaviria</taxon>
        <taxon>Heunggongvirae</taxon>
        <taxon>Uroviricota</taxon>
        <taxon>Caudoviricetes</taxon>
    </lineage>
</organism>
<feature type="domain" description="Phage tail tape measure protein" evidence="4">
    <location>
        <begin position="98"/>
        <end position="297"/>
    </location>
</feature>
<accession>A0A8S5TVW9</accession>
<feature type="transmembrane region" description="Helical" evidence="3">
    <location>
        <begin position="437"/>
        <end position="466"/>
    </location>
</feature>
<protein>
    <submittedName>
        <fullName evidence="5">Minor tail protein</fullName>
    </submittedName>
</protein>
<name>A0A8S5TVW9_9CAUD</name>
<dbReference type="Pfam" id="PF10145">
    <property type="entry name" value="PhageMin_Tail"/>
    <property type="match status" value="1"/>
</dbReference>
<keyword evidence="3" id="KW-0472">Membrane</keyword>
<evidence type="ECO:0000256" key="2">
    <source>
        <dbReference type="ARBA" id="ARBA00022612"/>
    </source>
</evidence>
<evidence type="ECO:0000313" key="5">
    <source>
        <dbReference type="EMBL" id="DAF86348.1"/>
    </source>
</evidence>
<sequence>MNAFDLCATISLNTEKYEAGLKDAKKKAQNLAITDFGESYTNGFEKVAKTAIKVGTVVGGALTAIGGYAVKVGSDFEAGMSEVKAISGATETQMAMLEKQAAELGKTTKFSASEAAEGYKYMAMAGWDATDMLNGLPGVLNLAAASGENLGTVSDIVTDALTAMGLEAKDSAHFSDVLAAAASNSNTNVAMMGQTFKYAAPLAGALKFSIEDLAIATGLMANAGIKESQAGTALRSTLTRLAKPPKECAEAMDAYNISMTDSEGNMKSLYDVMGNLRQSLSKLPEQEQAAAAAAIGGQEAMSGLLAIINASDEDFSKLTEAVYDSNGAAETMAKTMQDNLQGKIVILKSALEAVGVAAYKKFEEPLKNAVDKVTEAINNFDLDAFIEKGKRVLDFIGKISPAIGGIVGALVGFYAYFKALNLIDKVGNILGKIKTAGGIIAALGGPIGIIVALIGAVIAAVAILYAKNEDFRNKVNDILVQISDKLKALGEWLMPYVQAVMDFIGQTVANAVETVKPILENMSSAFGHAWEIIKIIWGAASPFFDGILQYLQAQFEVAATFISSAFSVAWTVISSVWSVATSFFSALWATIDAIFAVVEGVLSGDFSAAWEAIKNALSGWSDFFMSLLQMIVDVFKDIGSFFLDVGKSMIKGISDGWTAAWNGFVDMVMGMVNAIIDRIKSAFSHIGVKVGGAGRSHAGGLDYVPYNNYSANLHRGEMVLTADEADKYRRGQRANNGFTVNQTIYAAKQTPVELAASTAAYFQQARWAL</sequence>
<dbReference type="NCBIfam" id="TIGR01760">
    <property type="entry name" value="tape_meas_TP901"/>
    <property type="match status" value="1"/>
</dbReference>
<evidence type="ECO:0000256" key="3">
    <source>
        <dbReference type="SAM" id="Phobius"/>
    </source>
</evidence>
<dbReference type="InterPro" id="IPR010090">
    <property type="entry name" value="Phage_tape_meas"/>
</dbReference>
<dbReference type="EMBL" id="BK015943">
    <property type="protein sequence ID" value="DAF86348.1"/>
    <property type="molecule type" value="Genomic_DNA"/>
</dbReference>
<keyword evidence="1" id="KW-1245">Viral tail assembly</keyword>
<feature type="transmembrane region" description="Helical" evidence="3">
    <location>
        <begin position="395"/>
        <end position="417"/>
    </location>
</feature>